<feature type="region of interest" description="Disordered" evidence="1">
    <location>
        <begin position="13"/>
        <end position="44"/>
    </location>
</feature>
<accession>A0AA38CCN5</accession>
<organism evidence="2 3">
    <name type="scientific">Taxus chinensis</name>
    <name type="common">Chinese yew</name>
    <name type="synonym">Taxus wallichiana var. chinensis</name>
    <dbReference type="NCBI Taxonomy" id="29808"/>
    <lineage>
        <taxon>Eukaryota</taxon>
        <taxon>Viridiplantae</taxon>
        <taxon>Streptophyta</taxon>
        <taxon>Embryophyta</taxon>
        <taxon>Tracheophyta</taxon>
        <taxon>Spermatophyta</taxon>
        <taxon>Pinopsida</taxon>
        <taxon>Pinidae</taxon>
        <taxon>Conifers II</taxon>
        <taxon>Cupressales</taxon>
        <taxon>Taxaceae</taxon>
        <taxon>Taxus</taxon>
    </lineage>
</organism>
<name>A0AA38CCN5_TAXCH</name>
<evidence type="ECO:0000256" key="1">
    <source>
        <dbReference type="SAM" id="MobiDB-lite"/>
    </source>
</evidence>
<sequence>SRAGEEEVLFGYLQLSPRRRPRGRRIQRSPSPPNRTLSTPPPARPFIQYSRVLRPIRMAQPVNPFVNFTCSSPLALNAQNPVLIAALRNIPFFTGENHTTPGDHVKDIAN</sequence>
<keyword evidence="3" id="KW-1185">Reference proteome</keyword>
<reference evidence="2 3" key="1">
    <citation type="journal article" date="2021" name="Nat. Plants">
        <title>The Taxus genome provides insights into paclitaxel biosynthesis.</title>
        <authorList>
            <person name="Xiong X."/>
            <person name="Gou J."/>
            <person name="Liao Q."/>
            <person name="Li Y."/>
            <person name="Zhou Q."/>
            <person name="Bi G."/>
            <person name="Li C."/>
            <person name="Du R."/>
            <person name="Wang X."/>
            <person name="Sun T."/>
            <person name="Guo L."/>
            <person name="Liang H."/>
            <person name="Lu P."/>
            <person name="Wu Y."/>
            <person name="Zhang Z."/>
            <person name="Ro D.K."/>
            <person name="Shang Y."/>
            <person name="Huang S."/>
            <person name="Yan J."/>
        </authorList>
    </citation>
    <scope>NUCLEOTIDE SEQUENCE [LARGE SCALE GENOMIC DNA]</scope>
    <source>
        <strain evidence="2">Ta-2019</strain>
    </source>
</reference>
<comment type="caution">
    <text evidence="2">The sequence shown here is derived from an EMBL/GenBank/DDBJ whole genome shotgun (WGS) entry which is preliminary data.</text>
</comment>
<gene>
    <name evidence="2" type="ORF">KI387_029824</name>
</gene>
<feature type="non-terminal residue" evidence="2">
    <location>
        <position position="1"/>
    </location>
</feature>
<dbReference type="AlphaFoldDB" id="A0AA38CCN5"/>
<feature type="non-terminal residue" evidence="2">
    <location>
        <position position="110"/>
    </location>
</feature>
<proteinExistence type="predicted"/>
<evidence type="ECO:0000313" key="3">
    <source>
        <dbReference type="Proteomes" id="UP000824469"/>
    </source>
</evidence>
<dbReference type="EMBL" id="JAHRHJ020000010">
    <property type="protein sequence ID" value="KAH9298142.1"/>
    <property type="molecule type" value="Genomic_DNA"/>
</dbReference>
<protein>
    <submittedName>
        <fullName evidence="2">Uncharacterized protein</fullName>
    </submittedName>
</protein>
<evidence type="ECO:0000313" key="2">
    <source>
        <dbReference type="EMBL" id="KAH9298142.1"/>
    </source>
</evidence>
<feature type="compositionally biased region" description="Basic residues" evidence="1">
    <location>
        <begin position="17"/>
        <end position="27"/>
    </location>
</feature>
<dbReference type="Proteomes" id="UP000824469">
    <property type="component" value="Unassembled WGS sequence"/>
</dbReference>